<keyword evidence="1" id="KW-1133">Transmembrane helix</keyword>
<feature type="transmembrane region" description="Helical" evidence="1">
    <location>
        <begin position="48"/>
        <end position="67"/>
    </location>
</feature>
<dbReference type="GO" id="GO:0016779">
    <property type="term" value="F:nucleotidyltransferase activity"/>
    <property type="evidence" value="ECO:0007669"/>
    <property type="project" value="UniProtKB-KW"/>
</dbReference>
<protein>
    <submittedName>
        <fullName evidence="2">Phosphopantetheine adenylyltransferase</fullName>
    </submittedName>
</protein>
<dbReference type="OrthoDB" id="4252271at2"/>
<feature type="transmembrane region" description="Helical" evidence="1">
    <location>
        <begin position="6"/>
        <end position="27"/>
    </location>
</feature>
<proteinExistence type="predicted"/>
<dbReference type="AlphaFoldDB" id="A0A5N0EMX8"/>
<keyword evidence="2" id="KW-0808">Transferase</keyword>
<name>A0A5N0EMX8_9NOCA</name>
<keyword evidence="2" id="KW-0548">Nucleotidyltransferase</keyword>
<dbReference type="RefSeq" id="WP_150400684.1">
    <property type="nucleotide sequence ID" value="NZ_VXLC01000001.1"/>
</dbReference>
<dbReference type="Proteomes" id="UP000323876">
    <property type="component" value="Unassembled WGS sequence"/>
</dbReference>
<keyword evidence="1" id="KW-0812">Transmembrane</keyword>
<accession>A0A5N0EMX8</accession>
<dbReference type="PROSITE" id="PS51257">
    <property type="entry name" value="PROKAR_LIPOPROTEIN"/>
    <property type="match status" value="1"/>
</dbReference>
<gene>
    <name evidence="2" type="ORF">F3087_05970</name>
</gene>
<comment type="caution">
    <text evidence="2">The sequence shown here is derived from an EMBL/GenBank/DDBJ whole genome shotgun (WGS) entry which is preliminary data.</text>
</comment>
<evidence type="ECO:0000313" key="2">
    <source>
        <dbReference type="EMBL" id="KAA8890778.1"/>
    </source>
</evidence>
<keyword evidence="1" id="KW-0472">Membrane</keyword>
<evidence type="ECO:0000313" key="3">
    <source>
        <dbReference type="Proteomes" id="UP000323876"/>
    </source>
</evidence>
<feature type="transmembrane region" description="Helical" evidence="1">
    <location>
        <begin position="73"/>
        <end position="93"/>
    </location>
</feature>
<evidence type="ECO:0000256" key="1">
    <source>
        <dbReference type="SAM" id="Phobius"/>
    </source>
</evidence>
<feature type="transmembrane region" description="Helical" evidence="1">
    <location>
        <begin position="105"/>
        <end position="123"/>
    </location>
</feature>
<keyword evidence="3" id="KW-1185">Reference proteome</keyword>
<reference evidence="2 3" key="1">
    <citation type="submission" date="2019-09" db="EMBL/GenBank/DDBJ databases">
        <authorList>
            <person name="Wang X."/>
        </authorList>
    </citation>
    <scope>NUCLEOTIDE SEQUENCE [LARGE SCALE GENOMIC DNA]</scope>
    <source>
        <strain evidence="2 3">CICC 11023</strain>
    </source>
</reference>
<dbReference type="EMBL" id="VXLC01000001">
    <property type="protein sequence ID" value="KAA8890778.1"/>
    <property type="molecule type" value="Genomic_DNA"/>
</dbReference>
<sequence length="124" mass="12911">MRFEYVAQAALVLIGVIHIVPGIVACAPGRAGAVYGTGLGNRDQELLLRHRALLLALVGIGLVVGAFAEPIRVAAIIAAVISMISFLALALTVGFRELNGKTKRVAWIDVVALVALVPSALAFV</sequence>
<organism evidence="2 3">
    <name type="scientific">Nocardia colli</name>
    <dbReference type="NCBI Taxonomy" id="2545717"/>
    <lineage>
        <taxon>Bacteria</taxon>
        <taxon>Bacillati</taxon>
        <taxon>Actinomycetota</taxon>
        <taxon>Actinomycetes</taxon>
        <taxon>Mycobacteriales</taxon>
        <taxon>Nocardiaceae</taxon>
        <taxon>Nocardia</taxon>
    </lineage>
</organism>